<gene>
    <name evidence="2" type="ORF">P7D17_11280</name>
</gene>
<proteinExistence type="predicted"/>
<protein>
    <submittedName>
        <fullName evidence="2">Uncharacterized protein</fullName>
    </submittedName>
</protein>
<accession>A0AAJ2IWH5</accession>
<feature type="compositionally biased region" description="Basic and acidic residues" evidence="1">
    <location>
        <begin position="63"/>
        <end position="75"/>
    </location>
</feature>
<dbReference type="AlphaFoldDB" id="A0AAJ2IWH5"/>
<feature type="compositionally biased region" description="Acidic residues" evidence="1">
    <location>
        <begin position="16"/>
        <end position="27"/>
    </location>
</feature>
<feature type="non-terminal residue" evidence="2">
    <location>
        <position position="1"/>
    </location>
</feature>
<evidence type="ECO:0000256" key="1">
    <source>
        <dbReference type="SAM" id="MobiDB-lite"/>
    </source>
</evidence>
<feature type="compositionally biased region" description="Polar residues" evidence="1">
    <location>
        <begin position="28"/>
        <end position="42"/>
    </location>
</feature>
<evidence type="ECO:0000313" key="2">
    <source>
        <dbReference type="EMBL" id="MDT2584644.1"/>
    </source>
</evidence>
<feature type="compositionally biased region" description="Polar residues" evidence="1">
    <location>
        <begin position="1"/>
        <end position="10"/>
    </location>
</feature>
<dbReference type="Proteomes" id="UP001262817">
    <property type="component" value="Unassembled WGS sequence"/>
</dbReference>
<name>A0AAJ2IWH5_9LACT</name>
<evidence type="ECO:0000313" key="3">
    <source>
        <dbReference type="Proteomes" id="UP001262817"/>
    </source>
</evidence>
<dbReference type="EMBL" id="JARPXR010000049">
    <property type="protein sequence ID" value="MDT2584644.1"/>
    <property type="molecule type" value="Genomic_DNA"/>
</dbReference>
<organism evidence="2 3">
    <name type="scientific">Lactococcus petauri</name>
    <dbReference type="NCBI Taxonomy" id="1940789"/>
    <lineage>
        <taxon>Bacteria</taxon>
        <taxon>Bacillati</taxon>
        <taxon>Bacillota</taxon>
        <taxon>Bacilli</taxon>
        <taxon>Lactobacillales</taxon>
        <taxon>Streptococcaceae</taxon>
        <taxon>Lactococcus</taxon>
    </lineage>
</organism>
<feature type="region of interest" description="Disordered" evidence="1">
    <location>
        <begin position="1"/>
        <end position="75"/>
    </location>
</feature>
<comment type="caution">
    <text evidence="2">The sequence shown here is derived from an EMBL/GenBank/DDBJ whole genome shotgun (WGS) entry which is preliminary data.</text>
</comment>
<reference evidence="2" key="1">
    <citation type="submission" date="2023-03" db="EMBL/GenBank/DDBJ databases">
        <authorList>
            <person name="Shen W."/>
            <person name="Cai J."/>
        </authorList>
    </citation>
    <scope>NUCLEOTIDE SEQUENCE</scope>
    <source>
        <strain evidence="2">P86-2</strain>
    </source>
</reference>
<feature type="non-terminal residue" evidence="2">
    <location>
        <position position="75"/>
    </location>
</feature>
<sequence>PSSQEETSPTLVEEVPISDDEIEDNQEEFLSSNDVSNQSKNIENIPYSEPEQTQPITMDEPFENSKEIAKNWEEA</sequence>